<protein>
    <recommendedName>
        <fullName evidence="1">Tubby C-terminal domain-containing protein</fullName>
    </recommendedName>
</protein>
<gene>
    <name evidence="2" type="ORF">ACFSFY_12825</name>
</gene>
<name>A0ABW4SHB4_9BACL</name>
<proteinExistence type="predicted"/>
<dbReference type="Proteomes" id="UP001597218">
    <property type="component" value="Unassembled WGS sequence"/>
</dbReference>
<keyword evidence="3" id="KW-1185">Reference proteome</keyword>
<feature type="domain" description="Tubby C-terminal" evidence="1">
    <location>
        <begin position="4"/>
        <end position="167"/>
    </location>
</feature>
<dbReference type="EMBL" id="JBHUGI010000032">
    <property type="protein sequence ID" value="MFD1928918.1"/>
    <property type="molecule type" value="Genomic_DNA"/>
</dbReference>
<evidence type="ECO:0000313" key="3">
    <source>
        <dbReference type="Proteomes" id="UP001597218"/>
    </source>
</evidence>
<evidence type="ECO:0000313" key="2">
    <source>
        <dbReference type="EMBL" id="MFD1928918.1"/>
    </source>
</evidence>
<sequence length="170" mass="19986">MDKYIFTIPLMKGVKKAFEIHNEKGITIAKIQKFYPNFLNILTEIFLTGWEVNIKANQDEKEFFIKEHFRWTKNGWSIFENGLKIGTLTNIKAIELGDTKEIVIDGKKYYYLDKPLETKTYIEDENKNVIAIIDYKLFDLSRKKEIVLYSNEIAVTLLVCIDYLSTLKKN</sequence>
<dbReference type="InterPro" id="IPR056944">
    <property type="entry name" value="Tubby_C-like"/>
</dbReference>
<dbReference type="Pfam" id="PF23728">
    <property type="entry name" value="Tubby_C_like"/>
    <property type="match status" value="1"/>
</dbReference>
<evidence type="ECO:0000259" key="1">
    <source>
        <dbReference type="Pfam" id="PF23728"/>
    </source>
</evidence>
<accession>A0ABW4SHB4</accession>
<dbReference type="RefSeq" id="WP_381538611.1">
    <property type="nucleotide sequence ID" value="NZ_JBHUGI010000032.1"/>
</dbReference>
<reference evidence="3" key="1">
    <citation type="journal article" date="2019" name="Int. J. Syst. Evol. Microbiol.">
        <title>The Global Catalogue of Microorganisms (GCM) 10K type strain sequencing project: providing services to taxonomists for standard genome sequencing and annotation.</title>
        <authorList>
            <consortium name="The Broad Institute Genomics Platform"/>
            <consortium name="The Broad Institute Genome Sequencing Center for Infectious Disease"/>
            <person name="Wu L."/>
            <person name="Ma J."/>
        </authorList>
    </citation>
    <scope>NUCLEOTIDE SEQUENCE [LARGE SCALE GENOMIC DNA]</scope>
    <source>
        <strain evidence="3">CGMCC 4.7177</strain>
    </source>
</reference>
<organism evidence="2 3">
    <name type="scientific">Sporosarcina siberiensis</name>
    <dbReference type="NCBI Taxonomy" id="1365606"/>
    <lineage>
        <taxon>Bacteria</taxon>
        <taxon>Bacillati</taxon>
        <taxon>Bacillota</taxon>
        <taxon>Bacilli</taxon>
        <taxon>Bacillales</taxon>
        <taxon>Caryophanaceae</taxon>
        <taxon>Sporosarcina</taxon>
    </lineage>
</organism>
<comment type="caution">
    <text evidence="2">The sequence shown here is derived from an EMBL/GenBank/DDBJ whole genome shotgun (WGS) entry which is preliminary data.</text>
</comment>